<protein>
    <submittedName>
        <fullName evidence="4">Polysaccharide deacetylase</fullName>
    </submittedName>
</protein>
<proteinExistence type="predicted"/>
<organism evidence="4 5">
    <name type="scientific">Syntrophus gentianae</name>
    <dbReference type="NCBI Taxonomy" id="43775"/>
    <lineage>
        <taxon>Bacteria</taxon>
        <taxon>Pseudomonadati</taxon>
        <taxon>Thermodesulfobacteriota</taxon>
        <taxon>Syntrophia</taxon>
        <taxon>Syntrophales</taxon>
        <taxon>Syntrophaceae</taxon>
        <taxon>Syntrophus</taxon>
    </lineage>
</organism>
<accession>A0A1H7ZSG1</accession>
<dbReference type="Pfam" id="PF01522">
    <property type="entry name" value="Polysacc_deac_1"/>
    <property type="match status" value="1"/>
</dbReference>
<name>A0A1H7ZSG1_9BACT</name>
<dbReference type="GO" id="GO:0016810">
    <property type="term" value="F:hydrolase activity, acting on carbon-nitrogen (but not peptide) bonds"/>
    <property type="evidence" value="ECO:0007669"/>
    <property type="project" value="InterPro"/>
</dbReference>
<feature type="domain" description="NodB homology" evidence="3">
    <location>
        <begin position="1"/>
        <end position="216"/>
    </location>
</feature>
<evidence type="ECO:0000313" key="5">
    <source>
        <dbReference type="Proteomes" id="UP000198744"/>
    </source>
</evidence>
<dbReference type="InterPro" id="IPR011330">
    <property type="entry name" value="Glyco_hydro/deAcase_b/a-brl"/>
</dbReference>
<keyword evidence="5" id="KW-1185">Reference proteome</keyword>
<comment type="subcellular location">
    <subcellularLocation>
        <location evidence="1">Secreted</location>
    </subcellularLocation>
</comment>
<dbReference type="Proteomes" id="UP000198744">
    <property type="component" value="Unassembled WGS sequence"/>
</dbReference>
<dbReference type="STRING" id="43775.SAMN04489760_12615"/>
<sequence>MKVLQCWDDGVVSDVRLADLLRRQRAKATFCLNPGLYQDTRSFGWLAEGREIWRLGHAELKSVYDGFEICCHSMTHPYLTSLTSSQLDWEIKASKDLLEKIFSKHVSGFCYPFNDYNDSVLAAVRAAGYLWARGGKEEAHIFPPADPLAFSPSCHFLDPAFWGKYDRAKERSDVFFFWGHSYELHSEDMWIDFERRIEKISSDDAVEWSFVGDLFV</sequence>
<dbReference type="Gene3D" id="3.20.20.370">
    <property type="entry name" value="Glycoside hydrolase/deacetylase"/>
    <property type="match status" value="1"/>
</dbReference>
<dbReference type="PANTHER" id="PTHR34216">
    <property type="match status" value="1"/>
</dbReference>
<dbReference type="GO" id="GO:0005576">
    <property type="term" value="C:extracellular region"/>
    <property type="evidence" value="ECO:0007669"/>
    <property type="project" value="UniProtKB-SubCell"/>
</dbReference>
<dbReference type="PROSITE" id="PS51677">
    <property type="entry name" value="NODB"/>
    <property type="match status" value="1"/>
</dbReference>
<reference evidence="4 5" key="1">
    <citation type="submission" date="2016-10" db="EMBL/GenBank/DDBJ databases">
        <authorList>
            <person name="de Groot N.N."/>
        </authorList>
    </citation>
    <scope>NUCLEOTIDE SEQUENCE [LARGE SCALE GENOMIC DNA]</scope>
    <source>
        <strain evidence="4 5">DSM 8423</strain>
    </source>
</reference>
<evidence type="ECO:0000256" key="1">
    <source>
        <dbReference type="ARBA" id="ARBA00004613"/>
    </source>
</evidence>
<evidence type="ECO:0000313" key="4">
    <source>
        <dbReference type="EMBL" id="SEM60734.1"/>
    </source>
</evidence>
<evidence type="ECO:0000259" key="3">
    <source>
        <dbReference type="PROSITE" id="PS51677"/>
    </source>
</evidence>
<dbReference type="PANTHER" id="PTHR34216:SF3">
    <property type="entry name" value="POLY-BETA-1,6-N-ACETYL-D-GLUCOSAMINE N-DEACETYLASE"/>
    <property type="match status" value="1"/>
</dbReference>
<dbReference type="InterPro" id="IPR002509">
    <property type="entry name" value="NODB_dom"/>
</dbReference>
<gene>
    <name evidence="4" type="ORF">SAMN04489760_12615</name>
</gene>
<dbReference type="AlphaFoldDB" id="A0A1H7ZSG1"/>
<keyword evidence="2" id="KW-0732">Signal</keyword>
<dbReference type="InterPro" id="IPR051398">
    <property type="entry name" value="Polysacch_Deacetylase"/>
</dbReference>
<dbReference type="EMBL" id="FOBS01000026">
    <property type="protein sequence ID" value="SEM60734.1"/>
    <property type="molecule type" value="Genomic_DNA"/>
</dbReference>
<dbReference type="GO" id="GO:0005975">
    <property type="term" value="P:carbohydrate metabolic process"/>
    <property type="evidence" value="ECO:0007669"/>
    <property type="project" value="InterPro"/>
</dbReference>
<evidence type="ECO:0000256" key="2">
    <source>
        <dbReference type="ARBA" id="ARBA00022729"/>
    </source>
</evidence>
<dbReference type="CDD" id="cd10967">
    <property type="entry name" value="CE4_GLA_like_6s"/>
    <property type="match status" value="1"/>
</dbReference>
<dbReference type="SUPFAM" id="SSF88713">
    <property type="entry name" value="Glycoside hydrolase/deacetylase"/>
    <property type="match status" value="1"/>
</dbReference>
<dbReference type="OrthoDB" id="9814639at2"/>
<dbReference type="RefSeq" id="WP_093884322.1">
    <property type="nucleotide sequence ID" value="NZ_FOBS01000026.1"/>
</dbReference>